<name>A0A0G0MEM3_9BACT</name>
<reference evidence="1 2" key="1">
    <citation type="journal article" date="2015" name="Nature">
        <title>rRNA introns, odd ribosomes, and small enigmatic genomes across a large radiation of phyla.</title>
        <authorList>
            <person name="Brown C.T."/>
            <person name="Hug L.A."/>
            <person name="Thomas B.C."/>
            <person name="Sharon I."/>
            <person name="Castelle C.J."/>
            <person name="Singh A."/>
            <person name="Wilkins M.J."/>
            <person name="Williams K.H."/>
            <person name="Banfield J.F."/>
        </authorList>
    </citation>
    <scope>NUCLEOTIDE SEQUENCE [LARGE SCALE GENOMIC DNA]</scope>
</reference>
<dbReference type="AlphaFoldDB" id="A0A0G0MEM3"/>
<dbReference type="EMBL" id="LBWB01000003">
    <property type="protein sequence ID" value="KKR01628.1"/>
    <property type="molecule type" value="Genomic_DNA"/>
</dbReference>
<gene>
    <name evidence="1" type="ORF">UT24_C0003G0035</name>
</gene>
<sequence length="79" mass="9123">MCKDCVGVVKRFEGGRLIIEKRVCLCECLILYSNNQCEKCLCTVKVEEENENWEGLFRDRAGNPVPFEHVWTGQGQLQE</sequence>
<organism evidence="1 2">
    <name type="scientific">Candidatus Woesebacteria bacterium GW2011_GWB1_39_12</name>
    <dbReference type="NCBI Taxonomy" id="1618574"/>
    <lineage>
        <taxon>Bacteria</taxon>
        <taxon>Candidatus Woeseibacteriota</taxon>
    </lineage>
</organism>
<protein>
    <submittedName>
        <fullName evidence="1">Uncharacterized protein</fullName>
    </submittedName>
</protein>
<comment type="caution">
    <text evidence="1">The sequence shown here is derived from an EMBL/GenBank/DDBJ whole genome shotgun (WGS) entry which is preliminary data.</text>
</comment>
<evidence type="ECO:0000313" key="1">
    <source>
        <dbReference type="EMBL" id="KKR01628.1"/>
    </source>
</evidence>
<proteinExistence type="predicted"/>
<accession>A0A0G0MEM3</accession>
<evidence type="ECO:0000313" key="2">
    <source>
        <dbReference type="Proteomes" id="UP000033881"/>
    </source>
</evidence>
<dbReference type="STRING" id="1618574.UT24_C0003G0035"/>
<dbReference type="Proteomes" id="UP000033881">
    <property type="component" value="Unassembled WGS sequence"/>
</dbReference>